<feature type="compositionally biased region" description="Low complexity" evidence="2">
    <location>
        <begin position="78"/>
        <end position="88"/>
    </location>
</feature>
<feature type="signal peptide" evidence="3">
    <location>
        <begin position="1"/>
        <end position="26"/>
    </location>
</feature>
<feature type="region of interest" description="Disordered" evidence="2">
    <location>
        <begin position="426"/>
        <end position="493"/>
    </location>
</feature>
<sequence length="493" mass="55032">MKKNGVIGWSLVFAVLALLFGSSVCADTPGGNVSEVEKYPERSLKDGAQRLPSPPLALEVPSFYPNIAVTDLTLDKGAAAPAPESASGQTVKESPNNPGEKKEPSVNSPIDTASYKSNETALKAIERNVTLFTERIKGRFEIWLERSARYIEIMKEILREKQLPEELVFLPIVESGFNLNAYSPARAVGPWQFIAATAKRYGLVIDWWRDERKDPVKSTHAAAQYLKDLYKMFGSWNLALAAYNAGEGRISRALKKSDVSDYWSLLHTKQIRDETKEYVPRYIAATMIANTPEEYGFSNLDYHEPLAYEEITLASPMDIEVIAHCAESTVKEIRELNPELRRWSTPLNVPQYTIRIPQGSKELFLKNVSDIPQDKLFTVDTYTAKKGDTLKKIVRKTGVPMQAILAMNSLSGLEEIKAGYEIRVPPKEKFSPDHDDTYKVRKASYRKVSERSGKKISGKKSSGKKGKKNTAASTKKSRASASKSKSKVKTKKA</sequence>
<evidence type="ECO:0000256" key="3">
    <source>
        <dbReference type="SAM" id="SignalP"/>
    </source>
</evidence>
<comment type="similarity">
    <text evidence="1">Belongs to the transglycosylase Slt family.</text>
</comment>
<feature type="compositionally biased region" description="Basic residues" evidence="2">
    <location>
        <begin position="454"/>
        <end position="468"/>
    </location>
</feature>
<feature type="compositionally biased region" description="Basic and acidic residues" evidence="2">
    <location>
        <begin position="426"/>
        <end position="439"/>
    </location>
</feature>
<evidence type="ECO:0000259" key="4">
    <source>
        <dbReference type="PROSITE" id="PS51782"/>
    </source>
</evidence>
<protein>
    <submittedName>
        <fullName evidence="5">Transglycosylase SLT domain-containing protein</fullName>
    </submittedName>
</protein>
<reference evidence="5" key="1">
    <citation type="journal article" date="2021" name="bioRxiv">
        <title>Unraveling nitrogen, sulfur and carbon metabolic pathways and microbial community transcriptional responses to substrate deprivation and toxicity stresses in a bioreactor mimicking anoxic brackish coastal sediment conditions.</title>
        <authorList>
            <person name="Martins P.D."/>
            <person name="Echeveste M.J."/>
            <person name="Arshad A."/>
            <person name="Kurth J."/>
            <person name="Ouboter H."/>
            <person name="Jetten M.S.M."/>
            <person name="Welte C.U."/>
        </authorList>
    </citation>
    <scope>NUCLEOTIDE SEQUENCE</scope>
    <source>
        <strain evidence="5">MAG_39</strain>
    </source>
</reference>
<dbReference type="SUPFAM" id="SSF53955">
    <property type="entry name" value="Lysozyme-like"/>
    <property type="match status" value="1"/>
</dbReference>
<proteinExistence type="inferred from homology"/>
<comment type="caution">
    <text evidence="5">The sequence shown here is derived from an EMBL/GenBank/DDBJ whole genome shotgun (WGS) entry which is preliminary data.</text>
</comment>
<dbReference type="Pfam" id="PF01464">
    <property type="entry name" value="SLT"/>
    <property type="match status" value="1"/>
</dbReference>
<feature type="region of interest" description="Disordered" evidence="2">
    <location>
        <begin position="78"/>
        <end position="112"/>
    </location>
</feature>
<dbReference type="InterPro" id="IPR008258">
    <property type="entry name" value="Transglycosylase_SLT_dom_1"/>
</dbReference>
<dbReference type="InterPro" id="IPR023346">
    <property type="entry name" value="Lysozyme-like_dom_sf"/>
</dbReference>
<evidence type="ECO:0000256" key="1">
    <source>
        <dbReference type="ARBA" id="ARBA00007734"/>
    </source>
</evidence>
<dbReference type="PANTHER" id="PTHR37423:SF2">
    <property type="entry name" value="MEMBRANE-BOUND LYTIC MUREIN TRANSGLYCOSYLASE C"/>
    <property type="match status" value="1"/>
</dbReference>
<name>A0A953JE01_9BACT</name>
<gene>
    <name evidence="5" type="ORF">K8I29_14475</name>
</gene>
<feature type="compositionally biased region" description="Basic residues" evidence="2">
    <location>
        <begin position="484"/>
        <end position="493"/>
    </location>
</feature>
<evidence type="ECO:0000313" key="5">
    <source>
        <dbReference type="EMBL" id="MBZ0157400.1"/>
    </source>
</evidence>
<dbReference type="CDD" id="cd00118">
    <property type="entry name" value="LysM"/>
    <property type="match status" value="1"/>
</dbReference>
<dbReference type="SMART" id="SM00257">
    <property type="entry name" value="LysM"/>
    <property type="match status" value="1"/>
</dbReference>
<dbReference type="Proteomes" id="UP000705867">
    <property type="component" value="Unassembled WGS sequence"/>
</dbReference>
<dbReference type="SUPFAM" id="SSF54106">
    <property type="entry name" value="LysM domain"/>
    <property type="match status" value="1"/>
</dbReference>
<dbReference type="CDD" id="cd16894">
    <property type="entry name" value="MltD-like"/>
    <property type="match status" value="1"/>
</dbReference>
<reference evidence="5" key="2">
    <citation type="submission" date="2021-08" db="EMBL/GenBank/DDBJ databases">
        <authorList>
            <person name="Dalcin Martins P."/>
        </authorList>
    </citation>
    <scope>NUCLEOTIDE SEQUENCE</scope>
    <source>
        <strain evidence="5">MAG_39</strain>
    </source>
</reference>
<dbReference type="Gene3D" id="1.10.530.10">
    <property type="match status" value="1"/>
</dbReference>
<organism evidence="5 6">
    <name type="scientific">Candidatus Nitrobium versatile</name>
    <dbReference type="NCBI Taxonomy" id="2884831"/>
    <lineage>
        <taxon>Bacteria</taxon>
        <taxon>Pseudomonadati</taxon>
        <taxon>Nitrospirota</taxon>
        <taxon>Nitrospiria</taxon>
        <taxon>Nitrospirales</taxon>
        <taxon>Nitrospiraceae</taxon>
        <taxon>Candidatus Nitrobium</taxon>
    </lineage>
</organism>
<dbReference type="PANTHER" id="PTHR37423">
    <property type="entry name" value="SOLUBLE LYTIC MUREIN TRANSGLYCOSYLASE-RELATED"/>
    <property type="match status" value="1"/>
</dbReference>
<feature type="compositionally biased region" description="Low complexity" evidence="2">
    <location>
        <begin position="469"/>
        <end position="483"/>
    </location>
</feature>
<evidence type="ECO:0000313" key="6">
    <source>
        <dbReference type="Proteomes" id="UP000705867"/>
    </source>
</evidence>
<dbReference type="PROSITE" id="PS51782">
    <property type="entry name" value="LYSM"/>
    <property type="match status" value="1"/>
</dbReference>
<keyword evidence="3" id="KW-0732">Signal</keyword>
<feature type="chain" id="PRO_5036969379" evidence="3">
    <location>
        <begin position="27"/>
        <end position="493"/>
    </location>
</feature>
<dbReference type="Pfam" id="PF01476">
    <property type="entry name" value="LysM"/>
    <property type="match status" value="1"/>
</dbReference>
<dbReference type="Gene3D" id="3.10.350.10">
    <property type="entry name" value="LysM domain"/>
    <property type="match status" value="1"/>
</dbReference>
<evidence type="ECO:0000256" key="2">
    <source>
        <dbReference type="SAM" id="MobiDB-lite"/>
    </source>
</evidence>
<dbReference type="AlphaFoldDB" id="A0A953JE01"/>
<accession>A0A953JE01</accession>
<dbReference type="InterPro" id="IPR036779">
    <property type="entry name" value="LysM_dom_sf"/>
</dbReference>
<feature type="domain" description="LysM" evidence="4">
    <location>
        <begin position="380"/>
        <end position="424"/>
    </location>
</feature>
<dbReference type="InterPro" id="IPR018392">
    <property type="entry name" value="LysM"/>
</dbReference>
<dbReference type="EMBL" id="JAIOIV010000114">
    <property type="protein sequence ID" value="MBZ0157400.1"/>
    <property type="molecule type" value="Genomic_DNA"/>
</dbReference>